<proteinExistence type="predicted"/>
<organism evidence="1 2">
    <name type="scientific">Paraburkholderia translucens</name>
    <dbReference type="NCBI Taxonomy" id="2886945"/>
    <lineage>
        <taxon>Bacteria</taxon>
        <taxon>Pseudomonadati</taxon>
        <taxon>Pseudomonadota</taxon>
        <taxon>Betaproteobacteria</taxon>
        <taxon>Burkholderiales</taxon>
        <taxon>Burkholderiaceae</taxon>
        <taxon>Paraburkholderia</taxon>
    </lineage>
</organism>
<dbReference type="EMBL" id="JAJITC010000004">
    <property type="protein sequence ID" value="MCC8402014.1"/>
    <property type="molecule type" value="Genomic_DNA"/>
</dbReference>
<protein>
    <submittedName>
        <fullName evidence="1">Uncharacterized protein</fullName>
    </submittedName>
</protein>
<sequence>MTYEFERDLSSFVPTLFLSFGGVLHIGHGLVDDEGIVTLDSGHTPLEFAFFLEDIIAPWPQVQIILTTTLLRTLGAEKTIALLPDELRQRVVDTTRSRMVENIKSKTLSTIVYSTERRLTNWLAVDDGAWTVPRYAEHYLCTDSEAALDDSIMRRRLRIWLEHACE</sequence>
<dbReference type="RefSeq" id="WP_230560890.1">
    <property type="nucleotide sequence ID" value="NZ_JAJITC010000004.1"/>
</dbReference>
<dbReference type="Pfam" id="PF18143">
    <property type="entry name" value="HAD_SAK_2"/>
    <property type="match status" value="1"/>
</dbReference>
<comment type="caution">
    <text evidence="1">The sequence shown here is derived from an EMBL/GenBank/DDBJ whole genome shotgun (WGS) entry which is preliminary data.</text>
</comment>
<dbReference type="Proteomes" id="UP001430614">
    <property type="component" value="Unassembled WGS sequence"/>
</dbReference>
<keyword evidence="2" id="KW-1185">Reference proteome</keyword>
<name>A0ABS8KC16_9BURK</name>
<accession>A0ABS8KC16</accession>
<gene>
    <name evidence="1" type="ORF">LJ655_08925</name>
</gene>
<evidence type="ECO:0000313" key="1">
    <source>
        <dbReference type="EMBL" id="MCC8402014.1"/>
    </source>
</evidence>
<evidence type="ECO:0000313" key="2">
    <source>
        <dbReference type="Proteomes" id="UP001430614"/>
    </source>
</evidence>
<reference evidence="1 2" key="1">
    <citation type="submission" date="2021-11" db="EMBL/GenBank/DDBJ databases">
        <authorList>
            <person name="Oh E.-T."/>
            <person name="Kim S.-B."/>
        </authorList>
    </citation>
    <scope>NUCLEOTIDE SEQUENCE [LARGE SCALE GENOMIC DNA]</scope>
    <source>
        <strain evidence="1 2">MMS20-SJTN17</strain>
    </source>
</reference>